<evidence type="ECO:0000256" key="4">
    <source>
        <dbReference type="PIRSR" id="PIRSR000103-1"/>
    </source>
</evidence>
<dbReference type="PIRSF" id="PIRSF000103">
    <property type="entry name" value="HIBADH"/>
    <property type="match status" value="1"/>
</dbReference>
<dbReference type="InterPro" id="IPR051265">
    <property type="entry name" value="HIBADH-related_NP60_sf"/>
</dbReference>
<evidence type="ECO:0000259" key="6">
    <source>
        <dbReference type="Pfam" id="PF14833"/>
    </source>
</evidence>
<reference evidence="7" key="1">
    <citation type="submission" date="2021-01" db="EMBL/GenBank/DDBJ databases">
        <authorList>
            <person name="Corre E."/>
            <person name="Pelletier E."/>
            <person name="Niang G."/>
            <person name="Scheremetjew M."/>
            <person name="Finn R."/>
            <person name="Kale V."/>
            <person name="Holt S."/>
            <person name="Cochrane G."/>
            <person name="Meng A."/>
            <person name="Brown T."/>
            <person name="Cohen L."/>
        </authorList>
    </citation>
    <scope>NUCLEOTIDE SEQUENCE</scope>
    <source>
        <strain evidence="7">CCCM811</strain>
    </source>
</reference>
<organism evidence="7">
    <name type="scientific">Lotharella globosa</name>
    <dbReference type="NCBI Taxonomy" id="91324"/>
    <lineage>
        <taxon>Eukaryota</taxon>
        <taxon>Sar</taxon>
        <taxon>Rhizaria</taxon>
        <taxon>Cercozoa</taxon>
        <taxon>Chlorarachniophyceae</taxon>
        <taxon>Lotharella</taxon>
    </lineage>
</organism>
<sequence>MSTEPKLAFIGAGLMGVPMATRLVNAKYEVAAWNRTKTKLAPLEAKGARVCETAAEAIASAEVTIIMLSASKAIKAVLVDDAKALGAVKGKTIVNMSTIGPDESKAFAAAVAEKGGSYVESPVLGTVPHATNGVLQILASADDEKLVTAILPILKVMGKPRFIGKITSSCTYKLALNSMLVANTTALAYSLGYLRRSGLDTKTFMDIVQGGILQCPYYNLKYKGMMERNFSPTNFATSLMLKDVNLAIEDGKRKGINTNSVEGIQSVLQKAIDIGEGESDFSSLYNAVDPKD</sequence>
<evidence type="ECO:0000256" key="3">
    <source>
        <dbReference type="ARBA" id="ARBA00023027"/>
    </source>
</evidence>
<dbReference type="GO" id="GO:0016491">
    <property type="term" value="F:oxidoreductase activity"/>
    <property type="evidence" value="ECO:0007669"/>
    <property type="project" value="UniProtKB-KW"/>
</dbReference>
<comment type="similarity">
    <text evidence="1">Belongs to the HIBADH-related family. NP60 subfamily.</text>
</comment>
<feature type="domain" description="6-phosphogluconate dehydrogenase NADP-binding" evidence="5">
    <location>
        <begin position="6"/>
        <end position="159"/>
    </location>
</feature>
<dbReference type="InterPro" id="IPR013328">
    <property type="entry name" value="6PGD_dom2"/>
</dbReference>
<dbReference type="Pfam" id="PF14833">
    <property type="entry name" value="NAD_binding_11"/>
    <property type="match status" value="1"/>
</dbReference>
<dbReference type="InterPro" id="IPR036291">
    <property type="entry name" value="NAD(P)-bd_dom_sf"/>
</dbReference>
<proteinExistence type="inferred from homology"/>
<gene>
    <name evidence="7" type="ORF">LGLO00237_LOCUS35208</name>
</gene>
<dbReference type="InterPro" id="IPR015815">
    <property type="entry name" value="HIBADH-related"/>
</dbReference>
<name>A0A7S3ZHS1_9EUKA</name>
<dbReference type="EMBL" id="HBIV01051188">
    <property type="protein sequence ID" value="CAE0683420.1"/>
    <property type="molecule type" value="Transcribed_RNA"/>
</dbReference>
<dbReference type="InterPro" id="IPR006115">
    <property type="entry name" value="6PGDH_NADP-bd"/>
</dbReference>
<dbReference type="PANTHER" id="PTHR43580:SF9">
    <property type="entry name" value="GLYOXYLATE_SUCCINIC SEMIALDEHYDE REDUCTASE 1"/>
    <property type="match status" value="1"/>
</dbReference>
<dbReference type="GO" id="GO:0051287">
    <property type="term" value="F:NAD binding"/>
    <property type="evidence" value="ECO:0007669"/>
    <property type="project" value="InterPro"/>
</dbReference>
<dbReference type="Gene3D" id="1.10.1040.10">
    <property type="entry name" value="N-(1-d-carboxylethyl)-l-norvaline Dehydrogenase, domain 2"/>
    <property type="match status" value="1"/>
</dbReference>
<dbReference type="InterPro" id="IPR008927">
    <property type="entry name" value="6-PGluconate_DH-like_C_sf"/>
</dbReference>
<dbReference type="PANTHER" id="PTHR43580">
    <property type="entry name" value="OXIDOREDUCTASE GLYR1-RELATED"/>
    <property type="match status" value="1"/>
</dbReference>
<dbReference type="GO" id="GO:0050661">
    <property type="term" value="F:NADP binding"/>
    <property type="evidence" value="ECO:0007669"/>
    <property type="project" value="InterPro"/>
</dbReference>
<dbReference type="InterPro" id="IPR029154">
    <property type="entry name" value="HIBADH-like_NADP-bd"/>
</dbReference>
<protein>
    <recommendedName>
        <fullName evidence="8">6-phosphogluconate dehydrogenase NADP-binding domain-containing protein</fullName>
    </recommendedName>
</protein>
<dbReference type="Pfam" id="PF03446">
    <property type="entry name" value="NAD_binding_2"/>
    <property type="match status" value="1"/>
</dbReference>
<evidence type="ECO:0000259" key="5">
    <source>
        <dbReference type="Pfam" id="PF03446"/>
    </source>
</evidence>
<evidence type="ECO:0000256" key="1">
    <source>
        <dbReference type="ARBA" id="ARBA00007598"/>
    </source>
</evidence>
<keyword evidence="2" id="KW-0560">Oxidoreductase</keyword>
<evidence type="ECO:0000313" key="7">
    <source>
        <dbReference type="EMBL" id="CAE0683420.1"/>
    </source>
</evidence>
<keyword evidence="3" id="KW-0520">NAD</keyword>
<dbReference type="Gene3D" id="3.40.50.720">
    <property type="entry name" value="NAD(P)-binding Rossmann-like Domain"/>
    <property type="match status" value="1"/>
</dbReference>
<dbReference type="SUPFAM" id="SSF51735">
    <property type="entry name" value="NAD(P)-binding Rossmann-fold domains"/>
    <property type="match status" value="1"/>
</dbReference>
<accession>A0A7S3ZHS1</accession>
<evidence type="ECO:0008006" key="8">
    <source>
        <dbReference type="Google" id="ProtNLM"/>
    </source>
</evidence>
<evidence type="ECO:0000256" key="2">
    <source>
        <dbReference type="ARBA" id="ARBA00023002"/>
    </source>
</evidence>
<feature type="domain" description="3-hydroxyisobutyrate dehydrogenase-like NAD-binding" evidence="6">
    <location>
        <begin position="171"/>
        <end position="287"/>
    </location>
</feature>
<feature type="active site" evidence="4">
    <location>
        <position position="173"/>
    </location>
</feature>
<dbReference type="AlphaFoldDB" id="A0A7S3ZHS1"/>
<dbReference type="SUPFAM" id="SSF48179">
    <property type="entry name" value="6-phosphogluconate dehydrogenase C-terminal domain-like"/>
    <property type="match status" value="1"/>
</dbReference>